<dbReference type="InterPro" id="IPR011009">
    <property type="entry name" value="Kinase-like_dom_sf"/>
</dbReference>
<evidence type="ECO:0000256" key="1">
    <source>
        <dbReference type="ARBA" id="ARBA00009460"/>
    </source>
</evidence>
<accession>A0A1Y1RXN6</accession>
<evidence type="ECO:0000313" key="3">
    <source>
        <dbReference type="EMBL" id="ORC35065.1"/>
    </source>
</evidence>
<comment type="similarity">
    <text evidence="1 2">Belongs to the fructosamine kinase family.</text>
</comment>
<dbReference type="Gene3D" id="3.30.200.20">
    <property type="entry name" value="Phosphorylase Kinase, domain 1"/>
    <property type="match status" value="1"/>
</dbReference>
<evidence type="ECO:0000313" key="4">
    <source>
        <dbReference type="Proteomes" id="UP000192343"/>
    </source>
</evidence>
<name>A0A1Y1RXN6_9SPIO</name>
<reference evidence="3 4" key="1">
    <citation type="submission" date="2017-03" db="EMBL/GenBank/DDBJ databases">
        <title>Draft Genome sequence of Marispirochaeta sp. strain JC444.</title>
        <authorList>
            <person name="Shivani Y."/>
            <person name="Subhash Y."/>
            <person name="Sasikala C."/>
            <person name="Ramana C."/>
        </authorList>
    </citation>
    <scope>NUCLEOTIDE SEQUENCE [LARGE SCALE GENOMIC DNA]</scope>
    <source>
        <strain evidence="3 4">JC444</strain>
    </source>
</reference>
<evidence type="ECO:0008006" key="5">
    <source>
        <dbReference type="Google" id="ProtNLM"/>
    </source>
</evidence>
<dbReference type="Gene3D" id="3.90.1200.10">
    <property type="match status" value="1"/>
</dbReference>
<dbReference type="PANTHER" id="PTHR12149">
    <property type="entry name" value="FRUCTOSAMINE 3 KINASE-RELATED PROTEIN"/>
    <property type="match status" value="1"/>
</dbReference>
<dbReference type="STRING" id="1963862.B4O97_10025"/>
<dbReference type="AlphaFoldDB" id="A0A1Y1RXN6"/>
<dbReference type="PIRSF" id="PIRSF006221">
    <property type="entry name" value="Ketosamine-3-kinase"/>
    <property type="match status" value="1"/>
</dbReference>
<evidence type="ECO:0000256" key="2">
    <source>
        <dbReference type="PIRNR" id="PIRNR006221"/>
    </source>
</evidence>
<comment type="caution">
    <text evidence="3">The sequence shown here is derived from an EMBL/GenBank/DDBJ whole genome shotgun (WGS) entry which is preliminary data.</text>
</comment>
<keyword evidence="2" id="KW-0418">Kinase</keyword>
<sequence length="295" mass="32926">MTKVSCDEYLSARIRELFGNDSRVSSRRGLGGGCINNAEEYALSGGEKLFVKRNRSSHSGLFAAEAAGLEALAVSGGPRVPGVLGFHDDGTDQILILEFISPGVKGRDFWELFGRQMAILHRAGTDKGFGFDGDNHIGATEQRNGWMPDWLEFFARRRIGFQLELAISRGRMDTGTAGECEKFMSRIPEILIEPEMPSLLHGDLWGGNYMIGDRGEPVLIDPAVYYGHREADLAMTELFGGFKPSFYSAYNEAYPLKSGYRRRRDAYNLYHMLNHLNLFGASYLGSVQAILRRYT</sequence>
<organism evidence="3 4">
    <name type="scientific">Marispirochaeta aestuarii</name>
    <dbReference type="NCBI Taxonomy" id="1963862"/>
    <lineage>
        <taxon>Bacteria</taxon>
        <taxon>Pseudomonadati</taxon>
        <taxon>Spirochaetota</taxon>
        <taxon>Spirochaetia</taxon>
        <taxon>Spirochaetales</taxon>
        <taxon>Spirochaetaceae</taxon>
        <taxon>Marispirochaeta</taxon>
    </lineage>
</organism>
<dbReference type="Pfam" id="PF03881">
    <property type="entry name" value="Fructosamin_kin"/>
    <property type="match status" value="1"/>
</dbReference>
<gene>
    <name evidence="3" type="ORF">B4O97_10025</name>
</gene>
<keyword evidence="2" id="KW-0808">Transferase</keyword>
<proteinExistence type="inferred from homology"/>
<protein>
    <recommendedName>
        <fullName evidence="5">Fructosamine kinase</fullName>
    </recommendedName>
</protein>
<dbReference type="RefSeq" id="WP_083050516.1">
    <property type="nucleotide sequence ID" value="NZ_MWQY01000010.1"/>
</dbReference>
<dbReference type="SUPFAM" id="SSF56112">
    <property type="entry name" value="Protein kinase-like (PK-like)"/>
    <property type="match status" value="1"/>
</dbReference>
<keyword evidence="4" id="KW-1185">Reference proteome</keyword>
<dbReference type="Proteomes" id="UP000192343">
    <property type="component" value="Unassembled WGS sequence"/>
</dbReference>
<dbReference type="GO" id="GO:0016301">
    <property type="term" value="F:kinase activity"/>
    <property type="evidence" value="ECO:0007669"/>
    <property type="project" value="UniProtKB-UniRule"/>
</dbReference>
<dbReference type="EMBL" id="MWQY01000010">
    <property type="protein sequence ID" value="ORC35065.1"/>
    <property type="molecule type" value="Genomic_DNA"/>
</dbReference>
<dbReference type="InterPro" id="IPR016477">
    <property type="entry name" value="Fructo-/Ketosamine-3-kinase"/>
</dbReference>
<dbReference type="PANTHER" id="PTHR12149:SF8">
    <property type="entry name" value="PROTEIN-RIBULOSAMINE 3-KINASE"/>
    <property type="match status" value="1"/>
</dbReference>